<evidence type="ECO:0000313" key="2">
    <source>
        <dbReference type="EMBL" id="GHH80216.1"/>
    </source>
</evidence>
<name>A0A919L2B4_9ACTN</name>
<evidence type="ECO:0000313" key="3">
    <source>
        <dbReference type="Proteomes" id="UP000617734"/>
    </source>
</evidence>
<dbReference type="Pfam" id="PF06245">
    <property type="entry name" value="DUF1015"/>
    <property type="match status" value="1"/>
</dbReference>
<dbReference type="RefSeq" id="WP_190214050.1">
    <property type="nucleotide sequence ID" value="NZ_BNBO01000046.1"/>
</dbReference>
<dbReference type="InterPro" id="IPR008323">
    <property type="entry name" value="UCP033563"/>
</dbReference>
<accession>A0A919L2B4</accession>
<proteinExistence type="predicted"/>
<dbReference type="EMBL" id="BNBO01000046">
    <property type="protein sequence ID" value="GHH80216.1"/>
    <property type="molecule type" value="Genomic_DNA"/>
</dbReference>
<sequence>MSAPSAESGAESPQGGPGDPGHVATAGLSLSPFRGLRYDPDRVGTLAAVTSPPYDVVDPGRRLDLETADPHNVVRLILPRPEPEDAGDRPDRDTRYRHAARLLRAWRREGVLVPDPAPALYVYEQRAADDGTGPGRVQRGLIGALAVSGPEGGVVLPHEDVMPKPVADRVGLMRTTRANLEPLLLTYRGNGGAAGVIERAVLGEPLLTTTTTDGTHHRLWAVTAPADLAEVSRDLATCRALIADGHHRWEMYLRLQREHRHLPRSPWDRGLVLLVDTARYPLRVRAIHRVLYRLPVAEALERLGDHWQVKEIAGPLTSALEALAELKRHGGNGFVLTGGDGQFWLIGEPDEAQLDATVPQDKPQEWRHLDATVLHSTLLDHTWHVPDGPDDIGYLHTAAGAEREAARTGGTAVLLHPVKESVVRRLAEQGVTMPRKSTSFGPKPATGLVIRSLELG</sequence>
<organism evidence="2 3">
    <name type="scientific">Kitasatospora indigofera</name>
    <dbReference type="NCBI Taxonomy" id="67307"/>
    <lineage>
        <taxon>Bacteria</taxon>
        <taxon>Bacillati</taxon>
        <taxon>Actinomycetota</taxon>
        <taxon>Actinomycetes</taxon>
        <taxon>Kitasatosporales</taxon>
        <taxon>Streptomycetaceae</taxon>
        <taxon>Kitasatospora</taxon>
    </lineage>
</organism>
<feature type="region of interest" description="Disordered" evidence="1">
    <location>
        <begin position="1"/>
        <end position="28"/>
    </location>
</feature>
<dbReference type="PANTHER" id="PTHR36454:SF1">
    <property type="entry name" value="DUF1015 DOMAIN-CONTAINING PROTEIN"/>
    <property type="match status" value="1"/>
</dbReference>
<reference evidence="2" key="2">
    <citation type="submission" date="2020-09" db="EMBL/GenBank/DDBJ databases">
        <authorList>
            <person name="Sun Q."/>
            <person name="Ohkuma M."/>
        </authorList>
    </citation>
    <scope>NUCLEOTIDE SEQUENCE</scope>
    <source>
        <strain evidence="2">JCM 4646</strain>
    </source>
</reference>
<dbReference type="PANTHER" id="PTHR36454">
    <property type="entry name" value="LMO2823 PROTEIN"/>
    <property type="match status" value="1"/>
</dbReference>
<dbReference type="PIRSF" id="PIRSF033563">
    <property type="entry name" value="UCP033563"/>
    <property type="match status" value="1"/>
</dbReference>
<dbReference type="Proteomes" id="UP000617734">
    <property type="component" value="Unassembled WGS sequence"/>
</dbReference>
<keyword evidence="3" id="KW-1185">Reference proteome</keyword>
<protein>
    <recommendedName>
        <fullName evidence="4">Chromosome partitioning protein ParA</fullName>
    </recommendedName>
</protein>
<evidence type="ECO:0000256" key="1">
    <source>
        <dbReference type="SAM" id="MobiDB-lite"/>
    </source>
</evidence>
<dbReference type="GeneID" id="95356331"/>
<reference evidence="2" key="1">
    <citation type="journal article" date="2014" name="Int. J. Syst. Evol. Microbiol.">
        <title>Complete genome sequence of Corynebacterium casei LMG S-19264T (=DSM 44701T), isolated from a smear-ripened cheese.</title>
        <authorList>
            <consortium name="US DOE Joint Genome Institute (JGI-PGF)"/>
            <person name="Walter F."/>
            <person name="Albersmeier A."/>
            <person name="Kalinowski J."/>
            <person name="Ruckert C."/>
        </authorList>
    </citation>
    <scope>NUCLEOTIDE SEQUENCE</scope>
    <source>
        <strain evidence="2">JCM 4646</strain>
    </source>
</reference>
<comment type="caution">
    <text evidence="2">The sequence shown here is derived from an EMBL/GenBank/DDBJ whole genome shotgun (WGS) entry which is preliminary data.</text>
</comment>
<gene>
    <name evidence="2" type="ORF">GCM10018781_59930</name>
</gene>
<dbReference type="AlphaFoldDB" id="A0A919L2B4"/>
<feature type="compositionally biased region" description="Low complexity" evidence="1">
    <location>
        <begin position="1"/>
        <end position="13"/>
    </location>
</feature>
<evidence type="ECO:0008006" key="4">
    <source>
        <dbReference type="Google" id="ProtNLM"/>
    </source>
</evidence>